<evidence type="ECO:0000256" key="11">
    <source>
        <dbReference type="PIRSR" id="PIRSR600823-5"/>
    </source>
</evidence>
<evidence type="ECO:0000256" key="2">
    <source>
        <dbReference type="ARBA" id="ARBA00012313"/>
    </source>
</evidence>
<dbReference type="GO" id="GO:0140825">
    <property type="term" value="F:lactoperoxidase activity"/>
    <property type="evidence" value="ECO:0007669"/>
    <property type="project" value="UniProtKB-EC"/>
</dbReference>
<feature type="binding site" evidence="10">
    <location>
        <position position="132"/>
    </location>
    <ligand>
        <name>Ca(2+)</name>
        <dbReference type="ChEBI" id="CHEBI:29108"/>
        <label>1</label>
    </ligand>
</feature>
<dbReference type="Proteomes" id="UP000188354">
    <property type="component" value="Chromosome LG13"/>
</dbReference>
<dbReference type="GO" id="GO:0005576">
    <property type="term" value="C:extracellular region"/>
    <property type="evidence" value="ECO:0007669"/>
    <property type="project" value="UniProtKB-SubCell"/>
</dbReference>
<feature type="binding site" evidence="10">
    <location>
        <position position="148"/>
    </location>
    <ligand>
        <name>Ca(2+)</name>
        <dbReference type="ChEBI" id="CHEBI:29108"/>
        <label>1</label>
    </ligand>
</feature>
<keyword evidence="10 12" id="KW-0106">Calcium</keyword>
<comment type="similarity">
    <text evidence="12">Belongs to the peroxidase family. Classical plant (class III) peroxidase subfamily.</text>
</comment>
<dbReference type="PANTHER" id="PTHR31388">
    <property type="entry name" value="PEROXIDASE 72-RELATED"/>
    <property type="match status" value="1"/>
</dbReference>
<gene>
    <name evidence="14" type="ORF">TanjilG_12136</name>
</gene>
<evidence type="ECO:0000256" key="1">
    <source>
        <dbReference type="ARBA" id="ARBA00000189"/>
    </source>
</evidence>
<accession>A0A1J7GDR4</accession>
<evidence type="ECO:0000256" key="7">
    <source>
        <dbReference type="ARBA" id="ARBA00023002"/>
    </source>
</evidence>
<evidence type="ECO:0000256" key="4">
    <source>
        <dbReference type="ARBA" id="ARBA00022617"/>
    </source>
</evidence>
<comment type="catalytic activity">
    <reaction evidence="1 12">
        <text>2 a phenolic donor + H2O2 = 2 a phenolic radical donor + 2 H2O</text>
        <dbReference type="Rhea" id="RHEA:56136"/>
        <dbReference type="ChEBI" id="CHEBI:15377"/>
        <dbReference type="ChEBI" id="CHEBI:16240"/>
        <dbReference type="ChEBI" id="CHEBI:139520"/>
        <dbReference type="ChEBI" id="CHEBI:139521"/>
        <dbReference type="EC" id="1.11.1.7"/>
    </reaction>
</comment>
<keyword evidence="8 12" id="KW-0408">Iron</keyword>
<keyword evidence="4 12" id="KW-0349">Heme</keyword>
<dbReference type="SUPFAM" id="SSF51110">
    <property type="entry name" value="alpha-D-mannose-specific plant lectins"/>
    <property type="match status" value="1"/>
</dbReference>
<keyword evidence="12" id="KW-0376">Hydrogen peroxide</keyword>
<keyword evidence="12" id="KW-0964">Secreted</keyword>
<keyword evidence="9 11" id="KW-1015">Disulfide bond</keyword>
<dbReference type="Pfam" id="PF00141">
    <property type="entry name" value="peroxidase"/>
    <property type="match status" value="1"/>
</dbReference>
<evidence type="ECO:0000256" key="8">
    <source>
        <dbReference type="ARBA" id="ARBA00023004"/>
    </source>
</evidence>
<feature type="binding site" evidence="10">
    <location>
        <position position="128"/>
    </location>
    <ligand>
        <name>Ca(2+)</name>
        <dbReference type="ChEBI" id="CHEBI:29108"/>
        <label>1</label>
    </ligand>
</feature>
<dbReference type="GO" id="GO:0020037">
    <property type="term" value="F:heme binding"/>
    <property type="evidence" value="ECO:0007669"/>
    <property type="project" value="UniProtKB-UniRule"/>
</dbReference>
<dbReference type="GO" id="GO:0046872">
    <property type="term" value="F:metal ion binding"/>
    <property type="evidence" value="ECO:0007669"/>
    <property type="project" value="UniProtKB-UniRule"/>
</dbReference>
<feature type="binding site" evidence="10">
    <location>
        <position position="130"/>
    </location>
    <ligand>
        <name>Ca(2+)</name>
        <dbReference type="ChEBI" id="CHEBI:29108"/>
        <label>1</label>
    </ligand>
</feature>
<dbReference type="Gene3D" id="1.10.520.10">
    <property type="match status" value="2"/>
</dbReference>
<dbReference type="PROSITE" id="PS50873">
    <property type="entry name" value="PEROXIDASE_4"/>
    <property type="match status" value="1"/>
</dbReference>
<dbReference type="EC" id="1.11.1.7" evidence="2 12"/>
<proteinExistence type="inferred from homology"/>
<feature type="binding site" evidence="10">
    <location>
        <position position="249"/>
    </location>
    <ligand>
        <name>Ca(2+)</name>
        <dbReference type="ChEBI" id="CHEBI:29108"/>
        <label>2</label>
    </ligand>
</feature>
<keyword evidence="3 12" id="KW-0575">Peroxidase</keyword>
<dbReference type="AlphaFoldDB" id="A0A1J7GDR4"/>
<feature type="binding site" evidence="10">
    <location>
        <position position="257"/>
    </location>
    <ligand>
        <name>Ca(2+)</name>
        <dbReference type="ChEBI" id="CHEBI:29108"/>
        <label>2</label>
    </ligand>
</feature>
<keyword evidence="15" id="KW-1185">Reference proteome</keyword>
<evidence type="ECO:0000313" key="15">
    <source>
        <dbReference type="Proteomes" id="UP000188354"/>
    </source>
</evidence>
<evidence type="ECO:0000259" key="13">
    <source>
        <dbReference type="PROSITE" id="PS50873"/>
    </source>
</evidence>
<dbReference type="GO" id="GO:0042744">
    <property type="term" value="P:hydrogen peroxide catabolic process"/>
    <property type="evidence" value="ECO:0007669"/>
    <property type="project" value="UniProtKB-KW"/>
</dbReference>
<reference evidence="14 15" key="1">
    <citation type="journal article" date="2017" name="Plant Biotechnol. J.">
        <title>A comprehensive draft genome sequence for lupin (Lupinus angustifolius), an emerging health food: insights into plant-microbe interactions and legume evolution.</title>
        <authorList>
            <person name="Hane J.K."/>
            <person name="Ming Y."/>
            <person name="Kamphuis L.G."/>
            <person name="Nelson M.N."/>
            <person name="Garg G."/>
            <person name="Atkins C.A."/>
            <person name="Bayer P.E."/>
            <person name="Bravo A."/>
            <person name="Bringans S."/>
            <person name="Cannon S."/>
            <person name="Edwards D."/>
            <person name="Foley R."/>
            <person name="Gao L.L."/>
            <person name="Harrison M.J."/>
            <person name="Huang W."/>
            <person name="Hurgobin B."/>
            <person name="Li S."/>
            <person name="Liu C.W."/>
            <person name="McGrath A."/>
            <person name="Morahan G."/>
            <person name="Murray J."/>
            <person name="Weller J."/>
            <person name="Jian J."/>
            <person name="Singh K.B."/>
        </authorList>
    </citation>
    <scope>NUCLEOTIDE SEQUENCE [LARGE SCALE GENOMIC DNA]</scope>
    <source>
        <strain evidence="15">cv. Tanjil</strain>
        <tissue evidence="14">Whole plant</tissue>
    </source>
</reference>
<dbReference type="GO" id="GO:0006979">
    <property type="term" value="P:response to oxidative stress"/>
    <property type="evidence" value="ECO:0007669"/>
    <property type="project" value="UniProtKB-UniRule"/>
</dbReference>
<evidence type="ECO:0000256" key="6">
    <source>
        <dbReference type="ARBA" id="ARBA00022729"/>
    </source>
</evidence>
<evidence type="ECO:0000256" key="10">
    <source>
        <dbReference type="PIRSR" id="PIRSR600823-3"/>
    </source>
</evidence>
<feature type="chain" id="PRO_5011828382" description="Peroxidase" evidence="12">
    <location>
        <begin position="19"/>
        <end position="328"/>
    </location>
</feature>
<dbReference type="SUPFAM" id="SSF48113">
    <property type="entry name" value="Heme-dependent peroxidases"/>
    <property type="match status" value="2"/>
</dbReference>
<dbReference type="PANTHER" id="PTHR31388:SF247">
    <property type="entry name" value="PEROXIDASE"/>
    <property type="match status" value="1"/>
</dbReference>
<dbReference type="STRING" id="3871.A0A1J7GDR4"/>
<keyword evidence="7 12" id="KW-0560">Oxidoreductase</keyword>
<dbReference type="Gramene" id="OIV98550">
    <property type="protein sequence ID" value="OIV98550"/>
    <property type="gene ID" value="TanjilG_12136"/>
</dbReference>
<feature type="disulfide bond" evidence="11">
    <location>
        <begin position="181"/>
        <end position="324"/>
    </location>
</feature>
<evidence type="ECO:0000256" key="9">
    <source>
        <dbReference type="ARBA" id="ARBA00023157"/>
    </source>
</evidence>
<keyword evidence="6 12" id="KW-0732">Signal</keyword>
<dbReference type="InterPro" id="IPR036426">
    <property type="entry name" value="Bulb-type_lectin_dom_sf"/>
</dbReference>
<dbReference type="EMBL" id="CM007373">
    <property type="protein sequence ID" value="OIV98550.1"/>
    <property type="molecule type" value="Genomic_DNA"/>
</dbReference>
<dbReference type="OMA" id="EENGMDF"/>
<comment type="subcellular location">
    <subcellularLocation>
        <location evidence="12">Secreted</location>
    </subcellularLocation>
</comment>
<comment type="function">
    <text evidence="12">Removal of H(2)O(2), oxidation of toxic reductants, biosynthesis and degradation of lignin, suberization, auxin catabolism, response to environmental stresses such as wounding, pathogen attack and oxidative stress.</text>
</comment>
<feature type="domain" description="Plant heme peroxidase family profile" evidence="13">
    <location>
        <begin position="128"/>
        <end position="328"/>
    </location>
</feature>
<dbReference type="PRINTS" id="PR00461">
    <property type="entry name" value="PLPEROXIDASE"/>
</dbReference>
<evidence type="ECO:0000256" key="3">
    <source>
        <dbReference type="ARBA" id="ARBA00022559"/>
    </source>
</evidence>
<keyword evidence="5 10" id="KW-0479">Metal-binding</keyword>
<feature type="signal peptide" evidence="12">
    <location>
        <begin position="1"/>
        <end position="18"/>
    </location>
</feature>
<evidence type="ECO:0000256" key="12">
    <source>
        <dbReference type="RuleBase" id="RU362060"/>
    </source>
</evidence>
<organism evidence="14 15">
    <name type="scientific">Lupinus angustifolius</name>
    <name type="common">Narrow-leaved blue lupine</name>
    <dbReference type="NCBI Taxonomy" id="3871"/>
    <lineage>
        <taxon>Eukaryota</taxon>
        <taxon>Viridiplantae</taxon>
        <taxon>Streptophyta</taxon>
        <taxon>Embryophyta</taxon>
        <taxon>Tracheophyta</taxon>
        <taxon>Spermatophyta</taxon>
        <taxon>Magnoliopsida</taxon>
        <taxon>eudicotyledons</taxon>
        <taxon>Gunneridae</taxon>
        <taxon>Pentapetalae</taxon>
        <taxon>rosids</taxon>
        <taxon>fabids</taxon>
        <taxon>Fabales</taxon>
        <taxon>Fabaceae</taxon>
        <taxon>Papilionoideae</taxon>
        <taxon>50 kb inversion clade</taxon>
        <taxon>genistoids sensu lato</taxon>
        <taxon>core genistoids</taxon>
        <taxon>Genisteae</taxon>
        <taxon>Lupinus</taxon>
    </lineage>
</organism>
<dbReference type="InterPro" id="IPR000823">
    <property type="entry name" value="Peroxidase_pln"/>
</dbReference>
<evidence type="ECO:0000313" key="14">
    <source>
        <dbReference type="EMBL" id="OIV98550.1"/>
    </source>
</evidence>
<dbReference type="InterPro" id="IPR010255">
    <property type="entry name" value="Haem_peroxidase_sf"/>
</dbReference>
<comment type="cofactor">
    <cofactor evidence="12">
        <name>heme b</name>
        <dbReference type="ChEBI" id="CHEBI:60344"/>
    </cofactor>
    <text evidence="12">Binds 1 heme b (iron(II)-protoporphyrin IX) group per subunit.</text>
</comment>
<feature type="binding site" evidence="10">
    <location>
        <position position="134"/>
    </location>
    <ligand>
        <name>Ca(2+)</name>
        <dbReference type="ChEBI" id="CHEBI:29108"/>
        <label>1</label>
    </ligand>
</feature>
<sequence length="328" mass="35226">MNLFSFLLLVLFFYYAFSSDPSVGVGYKLMVAVPEENGMDFKGRGFLMETNQIAPSFRVALSIEPMNGKYSCSLEVFLGDVKVWDSGHYSRFYITEKCLLEFTKDGDLLLKGPNQQIGWKTGTYGQGVEGCDGSVLLDDDDTSNFHGEKNALGNANSLRGFDVIDSIKTQVENLCPGVVSCADILSVAARDSVVAGCDGSVLLDDDDTSNFHGEKNALGNANSLRGFDVIDSIKTQVENLCPGVVSCADILSVAARDSVVANLQSQKGLLHSDQELFNGGSTDSQVNAYSTDSSSFATDFANAMVKMGNLGPLTGSVGQIRTNCRKIN</sequence>
<dbReference type="InterPro" id="IPR002016">
    <property type="entry name" value="Haem_peroxidase"/>
</dbReference>
<comment type="cofactor">
    <cofactor evidence="10 12">
        <name>Ca(2+)</name>
        <dbReference type="ChEBI" id="CHEBI:29108"/>
    </cofactor>
    <text evidence="10 12">Binds 2 calcium ions per subunit.</text>
</comment>
<evidence type="ECO:0000256" key="5">
    <source>
        <dbReference type="ARBA" id="ARBA00022723"/>
    </source>
</evidence>
<name>A0A1J7GDR4_LUPAN</name>
<protein>
    <recommendedName>
        <fullName evidence="2 12">Peroxidase</fullName>
        <ecNumber evidence="2 12">1.11.1.7</ecNumber>
    </recommendedName>
</protein>